<dbReference type="AlphaFoldDB" id="A0A944C9U3"/>
<dbReference type="SUPFAM" id="SSF51182">
    <property type="entry name" value="RmlC-like cupins"/>
    <property type="match status" value="1"/>
</dbReference>
<gene>
    <name evidence="1" type="ORF">DYI23_00715</name>
</gene>
<dbReference type="RefSeq" id="WP_213214490.1">
    <property type="nucleotide sequence ID" value="NZ_QTKU01000001.1"/>
</dbReference>
<sequence length="203" mass="21687">MQNRSAALQAFVDAAETAFSDRAKGEASQRSVSRSFSALTALADKPRTAPAGEGSRLPVCDAHLDQMIDPTRFPDADLAALAATFQALEPALSWSKRKGTTAAASGTFDQGHANTLIIGPGGLERRTDVWLGVSLLAPEVRYPDHDHPPEETYLCMSRGEFTHGGSDWFEPGPGGSFYNSPGIMHAMRSGSEPLLAFWLLLAA</sequence>
<comment type="caution">
    <text evidence="1">The sequence shown here is derived from an EMBL/GenBank/DDBJ whole genome shotgun (WGS) entry which is preliminary data.</text>
</comment>
<dbReference type="Gene3D" id="2.60.120.10">
    <property type="entry name" value="Jelly Rolls"/>
    <property type="match status" value="1"/>
</dbReference>
<dbReference type="InterPro" id="IPR014710">
    <property type="entry name" value="RmlC-like_jellyroll"/>
</dbReference>
<organism evidence="1 2">
    <name type="scientific">Roseibium polysiphoniae</name>
    <dbReference type="NCBI Taxonomy" id="2571221"/>
    <lineage>
        <taxon>Bacteria</taxon>
        <taxon>Pseudomonadati</taxon>
        <taxon>Pseudomonadota</taxon>
        <taxon>Alphaproteobacteria</taxon>
        <taxon>Hyphomicrobiales</taxon>
        <taxon>Stappiaceae</taxon>
        <taxon>Roseibium</taxon>
    </lineage>
</organism>
<name>A0A944C9U3_9HYPH</name>
<dbReference type="Pfam" id="PF16867">
    <property type="entry name" value="DMSP_lyase"/>
    <property type="match status" value="1"/>
</dbReference>
<dbReference type="EMBL" id="QTKU01000001">
    <property type="protein sequence ID" value="MBS8258725.1"/>
    <property type="molecule type" value="Genomic_DNA"/>
</dbReference>
<reference evidence="1" key="1">
    <citation type="submission" date="2018-08" db="EMBL/GenBank/DDBJ databases">
        <authorList>
            <person name="Jin W."/>
            <person name="Wang H."/>
            <person name="Yang Y."/>
            <person name="Li M."/>
            <person name="Liu J."/>
        </authorList>
    </citation>
    <scope>NUCLEOTIDE SEQUENCE</scope>
    <source>
        <strain evidence="1">AESS21</strain>
    </source>
</reference>
<accession>A0A944C9U3</accession>
<dbReference type="Proteomes" id="UP000705379">
    <property type="component" value="Unassembled WGS sequence"/>
</dbReference>
<dbReference type="GO" id="GO:0047869">
    <property type="term" value="F:dimethylpropiothetin dethiomethylase activity"/>
    <property type="evidence" value="ECO:0007669"/>
    <property type="project" value="InterPro"/>
</dbReference>
<dbReference type="InterPro" id="IPR011051">
    <property type="entry name" value="RmlC_Cupin_sf"/>
</dbReference>
<reference evidence="1" key="2">
    <citation type="journal article" date="2021" name="Microorganisms">
        <title>Bacterial Dimethylsulfoniopropionate Biosynthesis in the East China Sea.</title>
        <authorList>
            <person name="Liu J."/>
            <person name="Zhang Y."/>
            <person name="Liu J."/>
            <person name="Zhong H."/>
            <person name="Williams B.T."/>
            <person name="Zheng Y."/>
            <person name="Curson A.R.J."/>
            <person name="Sun C."/>
            <person name="Sun H."/>
            <person name="Song D."/>
            <person name="Wagner Mackenzie B."/>
            <person name="Bermejo Martinez A."/>
            <person name="Todd J.D."/>
            <person name="Zhang X.H."/>
        </authorList>
    </citation>
    <scope>NUCLEOTIDE SEQUENCE</scope>
    <source>
        <strain evidence="1">AESS21</strain>
    </source>
</reference>
<evidence type="ECO:0000313" key="1">
    <source>
        <dbReference type="EMBL" id="MBS8258725.1"/>
    </source>
</evidence>
<proteinExistence type="predicted"/>
<evidence type="ECO:0000313" key="2">
    <source>
        <dbReference type="Proteomes" id="UP000705379"/>
    </source>
</evidence>
<protein>
    <submittedName>
        <fullName evidence="1">Transcriptional regulator</fullName>
    </submittedName>
</protein>
<dbReference type="InterPro" id="IPR031723">
    <property type="entry name" value="DMSP_lyase"/>
</dbReference>